<protein>
    <recommendedName>
        <fullName evidence="8">MADS-box domain-containing protein</fullName>
    </recommendedName>
</protein>
<dbReference type="GO" id="GO:0010152">
    <property type="term" value="P:pollen maturation"/>
    <property type="evidence" value="ECO:0007669"/>
    <property type="project" value="UniProtKB-ARBA"/>
</dbReference>
<dbReference type="SUPFAM" id="SSF55455">
    <property type="entry name" value="SRF-like"/>
    <property type="match status" value="1"/>
</dbReference>
<dbReference type="GO" id="GO:0005634">
    <property type="term" value="C:nucleus"/>
    <property type="evidence" value="ECO:0007669"/>
    <property type="project" value="UniProtKB-SubCell"/>
</dbReference>
<dbReference type="FunFam" id="3.40.1810.10:FF:000010">
    <property type="entry name" value="Agamous-like MADS-box protein AGL30"/>
    <property type="match status" value="1"/>
</dbReference>
<keyword evidence="2" id="KW-0805">Transcription regulation</keyword>
<evidence type="ECO:0000313" key="10">
    <source>
        <dbReference type="Proteomes" id="UP001154282"/>
    </source>
</evidence>
<keyword evidence="10" id="KW-1185">Reference proteome</keyword>
<comment type="caution">
    <text evidence="9">The sequence shown here is derived from an EMBL/GenBank/DDBJ whole genome shotgun (WGS) entry which is preliminary data.</text>
</comment>
<dbReference type="PANTHER" id="PTHR48019">
    <property type="entry name" value="SERUM RESPONSE FACTOR HOMOLOG"/>
    <property type="match status" value="1"/>
</dbReference>
<keyword evidence="3" id="KW-0238">DNA-binding</keyword>
<evidence type="ECO:0000256" key="4">
    <source>
        <dbReference type="ARBA" id="ARBA00023163"/>
    </source>
</evidence>
<dbReference type="GO" id="GO:0080092">
    <property type="term" value="P:regulation of pollen tube growth"/>
    <property type="evidence" value="ECO:0007669"/>
    <property type="project" value="UniProtKB-ARBA"/>
</dbReference>
<evidence type="ECO:0000313" key="9">
    <source>
        <dbReference type="EMBL" id="CAI0431532.1"/>
    </source>
</evidence>
<evidence type="ECO:0000256" key="6">
    <source>
        <dbReference type="SAM" id="Coils"/>
    </source>
</evidence>
<dbReference type="PRINTS" id="PR00404">
    <property type="entry name" value="MADSDOMAIN"/>
</dbReference>
<evidence type="ECO:0000256" key="7">
    <source>
        <dbReference type="SAM" id="MobiDB-lite"/>
    </source>
</evidence>
<evidence type="ECO:0000256" key="3">
    <source>
        <dbReference type="ARBA" id="ARBA00023125"/>
    </source>
</evidence>
<dbReference type="Proteomes" id="UP001154282">
    <property type="component" value="Unassembled WGS sequence"/>
</dbReference>
<feature type="coiled-coil region" evidence="6">
    <location>
        <begin position="77"/>
        <end position="134"/>
    </location>
</feature>
<dbReference type="GO" id="GO:0003677">
    <property type="term" value="F:DNA binding"/>
    <property type="evidence" value="ECO:0007669"/>
    <property type="project" value="UniProtKB-KW"/>
</dbReference>
<evidence type="ECO:0000256" key="5">
    <source>
        <dbReference type="ARBA" id="ARBA00023242"/>
    </source>
</evidence>
<dbReference type="SMART" id="SM00432">
    <property type="entry name" value="MADS"/>
    <property type="match status" value="1"/>
</dbReference>
<evidence type="ECO:0000256" key="1">
    <source>
        <dbReference type="ARBA" id="ARBA00004123"/>
    </source>
</evidence>
<accession>A0AAV0LAM1</accession>
<keyword evidence="6" id="KW-0175">Coiled coil</keyword>
<sequence length="360" mass="40847">MGRVKLKIKRLESSSNRQVTYSKRRHGILKKAKELSILCDIDIVLLMFSPTGRPTLFHGDRSNIEDVIAKFGQLTPQERAKRKLESLEALKKTFKKLDHDVNIQEFLGARAQTMEELTDQSRLMEAQLTELHNRLSCWANPDKIDSLEQIQQIEDSLRESLRRASLHKENMKTKQRMSLDCSNQFQNAIPFHMMMNGMHETYSMPWLANSGNQTLVLMNEPNASSHHRNMECSRESSAPGYPSFCSSEKQPEKGNPGLMNSMGQEGSQFDLGSSSCLSLQLGDQFPYTSYGTLDLAEDKKLELQIQNNANGYPGVYRVNSEVELPRPMYENEHNVWTSTAGPSGVALFDQNPYPQANNVL</sequence>
<feature type="region of interest" description="Disordered" evidence="7">
    <location>
        <begin position="232"/>
        <end position="264"/>
    </location>
</feature>
<dbReference type="GO" id="GO:0046983">
    <property type="term" value="F:protein dimerization activity"/>
    <property type="evidence" value="ECO:0007669"/>
    <property type="project" value="InterPro"/>
</dbReference>
<dbReference type="InterPro" id="IPR050142">
    <property type="entry name" value="MADS-box/MEF2_TF"/>
</dbReference>
<dbReference type="Pfam" id="PF00319">
    <property type="entry name" value="SRF-TF"/>
    <property type="match status" value="1"/>
</dbReference>
<keyword evidence="4" id="KW-0804">Transcription</keyword>
<dbReference type="InterPro" id="IPR036879">
    <property type="entry name" value="TF_MADSbox_sf"/>
</dbReference>
<comment type="subcellular location">
    <subcellularLocation>
        <location evidence="1">Nucleus</location>
    </subcellularLocation>
</comment>
<dbReference type="AlphaFoldDB" id="A0AAV0LAM1"/>
<proteinExistence type="predicted"/>
<dbReference type="PROSITE" id="PS50066">
    <property type="entry name" value="MADS_BOX_2"/>
    <property type="match status" value="1"/>
</dbReference>
<reference evidence="9" key="1">
    <citation type="submission" date="2022-08" db="EMBL/GenBank/DDBJ databases">
        <authorList>
            <person name="Gutierrez-Valencia J."/>
        </authorList>
    </citation>
    <scope>NUCLEOTIDE SEQUENCE</scope>
</reference>
<dbReference type="EMBL" id="CAMGYJ010000006">
    <property type="protein sequence ID" value="CAI0431532.1"/>
    <property type="molecule type" value="Genomic_DNA"/>
</dbReference>
<gene>
    <name evidence="9" type="ORF">LITE_LOCUS23048</name>
</gene>
<evidence type="ECO:0000256" key="2">
    <source>
        <dbReference type="ARBA" id="ARBA00023015"/>
    </source>
</evidence>
<name>A0AAV0LAM1_9ROSI</name>
<dbReference type="Gene3D" id="3.40.1810.10">
    <property type="entry name" value="Transcription factor, MADS-box"/>
    <property type="match status" value="1"/>
</dbReference>
<evidence type="ECO:0000259" key="8">
    <source>
        <dbReference type="PROSITE" id="PS50066"/>
    </source>
</evidence>
<feature type="domain" description="MADS-box" evidence="8">
    <location>
        <begin position="1"/>
        <end position="61"/>
    </location>
</feature>
<dbReference type="InterPro" id="IPR002100">
    <property type="entry name" value="TF_MADSbox"/>
</dbReference>
<organism evidence="9 10">
    <name type="scientific">Linum tenue</name>
    <dbReference type="NCBI Taxonomy" id="586396"/>
    <lineage>
        <taxon>Eukaryota</taxon>
        <taxon>Viridiplantae</taxon>
        <taxon>Streptophyta</taxon>
        <taxon>Embryophyta</taxon>
        <taxon>Tracheophyta</taxon>
        <taxon>Spermatophyta</taxon>
        <taxon>Magnoliopsida</taxon>
        <taxon>eudicotyledons</taxon>
        <taxon>Gunneridae</taxon>
        <taxon>Pentapetalae</taxon>
        <taxon>rosids</taxon>
        <taxon>fabids</taxon>
        <taxon>Malpighiales</taxon>
        <taxon>Linaceae</taxon>
        <taxon>Linum</taxon>
    </lineage>
</organism>
<keyword evidence="5" id="KW-0539">Nucleus</keyword>